<dbReference type="EMBL" id="LGTC01000001">
    <property type="protein sequence ID" value="KNY25334.1"/>
    <property type="molecule type" value="Genomic_DNA"/>
</dbReference>
<dbReference type="STRING" id="398512.Bccel_0594"/>
<comment type="caution">
    <text evidence="1">The sequence shown here is derived from an EMBL/GenBank/DDBJ whole genome shotgun (WGS) entry which is preliminary data.</text>
</comment>
<evidence type="ECO:0008006" key="3">
    <source>
        <dbReference type="Google" id="ProtNLM"/>
    </source>
</evidence>
<gene>
    <name evidence="1" type="ORF">Bccel_0594</name>
</gene>
<proteinExistence type="predicted"/>
<evidence type="ECO:0000313" key="1">
    <source>
        <dbReference type="EMBL" id="KNY25334.1"/>
    </source>
</evidence>
<organism evidence="1 2">
    <name type="scientific">Pseudobacteroides cellulosolvens ATCC 35603 = DSM 2933</name>
    <dbReference type="NCBI Taxonomy" id="398512"/>
    <lineage>
        <taxon>Bacteria</taxon>
        <taxon>Bacillati</taxon>
        <taxon>Bacillota</taxon>
        <taxon>Clostridia</taxon>
        <taxon>Eubacteriales</taxon>
        <taxon>Oscillospiraceae</taxon>
        <taxon>Pseudobacteroides</taxon>
    </lineage>
</organism>
<reference evidence="2" key="1">
    <citation type="submission" date="2015-07" db="EMBL/GenBank/DDBJ databases">
        <title>Near-Complete Genome Sequence of the Cellulolytic Bacterium Bacteroides (Pseudobacteroides) cellulosolvens ATCC 35603.</title>
        <authorList>
            <person name="Dassa B."/>
            <person name="Utturkar S.M."/>
            <person name="Klingeman D.M."/>
            <person name="Hurt R.A."/>
            <person name="Keller M."/>
            <person name="Xu J."/>
            <person name="Reddy Y.H.K."/>
            <person name="Borovok I."/>
            <person name="Grinberg I.R."/>
            <person name="Lamed R."/>
            <person name="Zhivin O."/>
            <person name="Bayer E.A."/>
            <person name="Brown S.D."/>
        </authorList>
    </citation>
    <scope>NUCLEOTIDE SEQUENCE [LARGE SCALE GENOMIC DNA]</scope>
    <source>
        <strain evidence="2">DSM 2933</strain>
    </source>
</reference>
<keyword evidence="2" id="KW-1185">Reference proteome</keyword>
<protein>
    <recommendedName>
        <fullName evidence="3">Phosphoribosyltransferase</fullName>
    </recommendedName>
</protein>
<dbReference type="RefSeq" id="WP_036943921.1">
    <property type="nucleotide sequence ID" value="NZ_JQKC01000024.1"/>
</dbReference>
<sequence>MYAQVEKQKTLKKTITNSQQKKSSGLIESKLSKTFLKPLVQYKFDISKNNQIVQRTETEDSAAQEINDVNWNGIIKFVKILTSKYAKGTTLYVGIGSSPEIVINFLKELGEKAVIIRVGGLSVVDRGMAAKVSSEESLFLKHWSAVEIGEENMKDASIKKIIILDAVSSGDTLVAMKKVISDAFRSYGTNKSVEVEPITLNNKGDMLVELGITNVMKGTRDKDLISFSNAISNSELKESTRTTPRDATKIDLLMEKVKETEKWIEKEYPSWKYDQKRRFALRHMQGLLSDEKYLSLFDGENEEKYKARRKYLPVKIRKIVLHERIRGKIRELQDMRRKKW</sequence>
<accession>A0A0L6JHY2</accession>
<evidence type="ECO:0000313" key="2">
    <source>
        <dbReference type="Proteomes" id="UP000036923"/>
    </source>
</evidence>
<dbReference type="Proteomes" id="UP000036923">
    <property type="component" value="Unassembled WGS sequence"/>
</dbReference>
<name>A0A0L6JHY2_9FIRM</name>
<dbReference type="AlphaFoldDB" id="A0A0L6JHY2"/>